<feature type="compositionally biased region" description="Polar residues" evidence="1">
    <location>
        <begin position="152"/>
        <end position="164"/>
    </location>
</feature>
<dbReference type="EMBL" id="CAAALY010008959">
    <property type="protein sequence ID" value="VEL10415.1"/>
    <property type="molecule type" value="Genomic_DNA"/>
</dbReference>
<evidence type="ECO:0000313" key="3">
    <source>
        <dbReference type="Proteomes" id="UP000784294"/>
    </source>
</evidence>
<dbReference type="AlphaFoldDB" id="A0A3S5A2V3"/>
<comment type="caution">
    <text evidence="2">The sequence shown here is derived from an EMBL/GenBank/DDBJ whole genome shotgun (WGS) entry which is preliminary data.</text>
</comment>
<reference evidence="2" key="1">
    <citation type="submission" date="2018-11" db="EMBL/GenBank/DDBJ databases">
        <authorList>
            <consortium name="Pathogen Informatics"/>
        </authorList>
    </citation>
    <scope>NUCLEOTIDE SEQUENCE</scope>
</reference>
<evidence type="ECO:0000313" key="2">
    <source>
        <dbReference type="EMBL" id="VEL10415.1"/>
    </source>
</evidence>
<feature type="region of interest" description="Disordered" evidence="1">
    <location>
        <begin position="1"/>
        <end position="44"/>
    </location>
</feature>
<dbReference type="Proteomes" id="UP000784294">
    <property type="component" value="Unassembled WGS sequence"/>
</dbReference>
<evidence type="ECO:0000256" key="1">
    <source>
        <dbReference type="SAM" id="MobiDB-lite"/>
    </source>
</evidence>
<feature type="region of interest" description="Disordered" evidence="1">
    <location>
        <begin position="152"/>
        <end position="219"/>
    </location>
</feature>
<accession>A0A3S5A2V3</accession>
<feature type="compositionally biased region" description="Acidic residues" evidence="1">
    <location>
        <begin position="197"/>
        <end position="208"/>
    </location>
</feature>
<feature type="compositionally biased region" description="Basic and acidic residues" evidence="1">
    <location>
        <begin position="27"/>
        <end position="44"/>
    </location>
</feature>
<organism evidence="2 3">
    <name type="scientific">Protopolystoma xenopodis</name>
    <dbReference type="NCBI Taxonomy" id="117903"/>
    <lineage>
        <taxon>Eukaryota</taxon>
        <taxon>Metazoa</taxon>
        <taxon>Spiralia</taxon>
        <taxon>Lophotrochozoa</taxon>
        <taxon>Platyhelminthes</taxon>
        <taxon>Monogenea</taxon>
        <taxon>Polyopisthocotylea</taxon>
        <taxon>Polystomatidea</taxon>
        <taxon>Polystomatidae</taxon>
        <taxon>Protopolystoma</taxon>
    </lineage>
</organism>
<protein>
    <submittedName>
        <fullName evidence="2">Uncharacterized protein</fullName>
    </submittedName>
</protein>
<keyword evidence="3" id="KW-1185">Reference proteome</keyword>
<feature type="compositionally biased region" description="Basic and acidic residues" evidence="1">
    <location>
        <begin position="209"/>
        <end position="219"/>
    </location>
</feature>
<sequence>MQAVQTGNILEAKSDNRDTQEDGNELELARTEEYGKSDKENEELAKEKCKQLYEKTIMQNISYMGPTASSAQADVADSRVFQIAVSASPDTTSFIGTNPHSAVEISSNNSQSPTSVDTLNIDRVKEVSLHSANMQADGRLRSEGEKNQFLTTKRQLTTGRQIGAQSGGNLVGLEKMRPVEGERQEKEDRKCEKKAEEDEEGKEENETNADEKLRPYKVA</sequence>
<name>A0A3S5A2V3_9PLAT</name>
<feature type="compositionally biased region" description="Basic and acidic residues" evidence="1">
    <location>
        <begin position="174"/>
        <end position="196"/>
    </location>
</feature>
<gene>
    <name evidence="2" type="ORF">PXEA_LOCUS3855</name>
</gene>
<proteinExistence type="predicted"/>